<evidence type="ECO:0000313" key="2">
    <source>
        <dbReference type="EMBL" id="OAQ33609.1"/>
    </source>
</evidence>
<name>A0A197KB40_9FUNG</name>
<keyword evidence="3" id="KW-1185">Reference proteome</keyword>
<dbReference type="GO" id="GO:0003676">
    <property type="term" value="F:nucleic acid binding"/>
    <property type="evidence" value="ECO:0007669"/>
    <property type="project" value="InterPro"/>
</dbReference>
<dbReference type="Proteomes" id="UP000078512">
    <property type="component" value="Unassembled WGS sequence"/>
</dbReference>
<dbReference type="InterPro" id="IPR012337">
    <property type="entry name" value="RNaseH-like_sf"/>
</dbReference>
<evidence type="ECO:0008006" key="4">
    <source>
        <dbReference type="Google" id="ProtNLM"/>
    </source>
</evidence>
<gene>
    <name evidence="2" type="ORF">K457DRAFT_122096</name>
</gene>
<dbReference type="Gene3D" id="3.30.420.10">
    <property type="entry name" value="Ribonuclease H-like superfamily/Ribonuclease H"/>
    <property type="match status" value="1"/>
</dbReference>
<evidence type="ECO:0000313" key="3">
    <source>
        <dbReference type="Proteomes" id="UP000078512"/>
    </source>
</evidence>
<protein>
    <recommendedName>
        <fullName evidence="4">3'-5' exonuclease domain-containing protein</fullName>
    </recommendedName>
</protein>
<accession>A0A197KB40</accession>
<proteinExistence type="predicted"/>
<feature type="region of interest" description="Disordered" evidence="1">
    <location>
        <begin position="236"/>
        <end position="275"/>
    </location>
</feature>
<dbReference type="SUPFAM" id="SSF53098">
    <property type="entry name" value="Ribonuclease H-like"/>
    <property type="match status" value="1"/>
</dbReference>
<evidence type="ECO:0000256" key="1">
    <source>
        <dbReference type="SAM" id="MobiDB-lite"/>
    </source>
</evidence>
<dbReference type="AlphaFoldDB" id="A0A197KB40"/>
<dbReference type="InterPro" id="IPR036397">
    <property type="entry name" value="RNaseH_sf"/>
</dbReference>
<sequence length="580" mass="65568">MWKRSIRHTRLLTRARTTRIVPCCHQYQELAWSSPPVETRTTSLRHAWNWAKIKPDPKNPFFAKRSTKNTPHTAVVLLRNAEVPMLQIQPPVFMPSTSEEVQHSLNILLFMSDFNNEPRPLAVNILACSSTGLIHYIQIANQHLSLILPTYNITNGGRQPELIPPLLKTFLESSAYTKIGFGGYEDSARIKDQYGITIKNILDIHWMAKIMGIGSSSVGMLHDVFGEVHDVYIPGRIHPDGNHSSQADRQQGEQGRSQQHLQQSPQEQGAIIDPRRWDWESHGDLELSRELVRCVAQDAFATLKMYDNIVNQKFKPGYQPGPIDSRITTDRARNFLLTSVPRGTLLPVRSLHHLLKGPFMSPEINVVQRDALALALMRQLIDSRELVADRADPSPLSFQDPSILGRKVLLPGVRSSEAILSQQQSRKVIAEAFGCRPDELRLMQDSDMARKPDKIQDLECFLGVYEWLEFLPGAELDEPSSSTSRDQVQKRVGAQDNTSAIPTSSRKLQTLLALFLNFGTVARRANDRPVETKQWVAQRIERLVQQGALLRSAGSDGWIRINPSLLRRLKRIDNKPSSIN</sequence>
<feature type="region of interest" description="Disordered" evidence="1">
    <location>
        <begin position="476"/>
        <end position="500"/>
    </location>
</feature>
<dbReference type="EMBL" id="KV442020">
    <property type="protein sequence ID" value="OAQ33609.1"/>
    <property type="molecule type" value="Genomic_DNA"/>
</dbReference>
<reference evidence="2 3" key="1">
    <citation type="submission" date="2016-05" db="EMBL/GenBank/DDBJ databases">
        <title>Genome sequencing reveals origins of a unique bacterial endosymbiosis in the earliest lineages of terrestrial Fungi.</title>
        <authorList>
            <consortium name="DOE Joint Genome Institute"/>
            <person name="Uehling J."/>
            <person name="Gryganskyi A."/>
            <person name="Hameed K."/>
            <person name="Tschaplinski T."/>
            <person name="Misztal P."/>
            <person name="Wu S."/>
            <person name="Desiro A."/>
            <person name="Vande Pol N."/>
            <person name="Du Z.-Y."/>
            <person name="Zienkiewicz A."/>
            <person name="Zienkiewicz K."/>
            <person name="Morin E."/>
            <person name="Tisserant E."/>
            <person name="Splivallo R."/>
            <person name="Hainaut M."/>
            <person name="Henrissat B."/>
            <person name="Ohm R."/>
            <person name="Kuo A."/>
            <person name="Yan J."/>
            <person name="Lipzen A."/>
            <person name="Nolan M."/>
            <person name="Labutti K."/>
            <person name="Barry K."/>
            <person name="Goldstein A."/>
            <person name="Labbe J."/>
            <person name="Schadt C."/>
            <person name="Tuskan G."/>
            <person name="Grigoriev I."/>
            <person name="Martin F."/>
            <person name="Vilgalys R."/>
            <person name="Bonito G."/>
        </authorList>
    </citation>
    <scope>NUCLEOTIDE SEQUENCE [LARGE SCALE GENOMIC DNA]</scope>
    <source>
        <strain evidence="2 3">AG-77</strain>
    </source>
</reference>
<feature type="compositionally biased region" description="Low complexity" evidence="1">
    <location>
        <begin position="252"/>
        <end position="268"/>
    </location>
</feature>
<organism evidence="2 3">
    <name type="scientific">Linnemannia elongata AG-77</name>
    <dbReference type="NCBI Taxonomy" id="1314771"/>
    <lineage>
        <taxon>Eukaryota</taxon>
        <taxon>Fungi</taxon>
        <taxon>Fungi incertae sedis</taxon>
        <taxon>Mucoromycota</taxon>
        <taxon>Mortierellomycotina</taxon>
        <taxon>Mortierellomycetes</taxon>
        <taxon>Mortierellales</taxon>
        <taxon>Mortierellaceae</taxon>
        <taxon>Linnemannia</taxon>
    </lineage>
</organism>
<dbReference type="OrthoDB" id="1920326at2759"/>